<dbReference type="Pfam" id="PF07690">
    <property type="entry name" value="MFS_1"/>
    <property type="match status" value="1"/>
</dbReference>
<gene>
    <name evidence="9" type="ORF">SAMN04488500_101160</name>
</gene>
<feature type="transmembrane region" description="Helical" evidence="7">
    <location>
        <begin position="331"/>
        <end position="347"/>
    </location>
</feature>
<dbReference type="PANTHER" id="PTHR11662">
    <property type="entry name" value="SOLUTE CARRIER FAMILY 17"/>
    <property type="match status" value="1"/>
</dbReference>
<name>A0A1W1YB55_9FIRM</name>
<feature type="transmembrane region" description="Helical" evidence="7">
    <location>
        <begin position="20"/>
        <end position="40"/>
    </location>
</feature>
<dbReference type="AlphaFoldDB" id="A0A1W1YB55"/>
<dbReference type="InterPro" id="IPR050382">
    <property type="entry name" value="MFS_Na/Anion_cotransporter"/>
</dbReference>
<evidence type="ECO:0000313" key="9">
    <source>
        <dbReference type="EMBL" id="SMC32958.1"/>
    </source>
</evidence>
<dbReference type="EMBL" id="FWXI01000001">
    <property type="protein sequence ID" value="SMC32958.1"/>
    <property type="molecule type" value="Genomic_DNA"/>
</dbReference>
<evidence type="ECO:0000256" key="1">
    <source>
        <dbReference type="ARBA" id="ARBA00004651"/>
    </source>
</evidence>
<keyword evidence="3" id="KW-1003">Cell membrane</keyword>
<feature type="domain" description="Major facilitator superfamily (MFS) profile" evidence="8">
    <location>
        <begin position="24"/>
        <end position="444"/>
    </location>
</feature>
<feature type="transmembrane region" description="Helical" evidence="7">
    <location>
        <begin position="420"/>
        <end position="439"/>
    </location>
</feature>
<evidence type="ECO:0000256" key="3">
    <source>
        <dbReference type="ARBA" id="ARBA00022475"/>
    </source>
</evidence>
<reference evidence="9 10" key="1">
    <citation type="submission" date="2017-04" db="EMBL/GenBank/DDBJ databases">
        <authorList>
            <person name="Afonso C.L."/>
            <person name="Miller P.J."/>
            <person name="Scott M.A."/>
            <person name="Spackman E."/>
            <person name="Goraichik I."/>
            <person name="Dimitrov K.M."/>
            <person name="Suarez D.L."/>
            <person name="Swayne D.E."/>
        </authorList>
    </citation>
    <scope>NUCLEOTIDE SEQUENCE [LARGE SCALE GENOMIC DNA]</scope>
    <source>
        <strain evidence="9 10">DSM 5090</strain>
    </source>
</reference>
<dbReference type="PIRSF" id="PIRSF002808">
    <property type="entry name" value="Hexose_phosphate_transp"/>
    <property type="match status" value="1"/>
</dbReference>
<keyword evidence="4 7" id="KW-0812">Transmembrane</keyword>
<dbReference type="PANTHER" id="PTHR11662:SF399">
    <property type="entry name" value="FI19708P1-RELATED"/>
    <property type="match status" value="1"/>
</dbReference>
<feature type="transmembrane region" description="Helical" evidence="7">
    <location>
        <begin position="267"/>
        <end position="287"/>
    </location>
</feature>
<dbReference type="InterPro" id="IPR020846">
    <property type="entry name" value="MFS_dom"/>
</dbReference>
<dbReference type="PROSITE" id="PS50850">
    <property type="entry name" value="MFS"/>
    <property type="match status" value="1"/>
</dbReference>
<evidence type="ECO:0000259" key="8">
    <source>
        <dbReference type="PROSITE" id="PS50850"/>
    </source>
</evidence>
<evidence type="ECO:0000256" key="4">
    <source>
        <dbReference type="ARBA" id="ARBA00022692"/>
    </source>
</evidence>
<feature type="transmembrane region" description="Helical" evidence="7">
    <location>
        <begin position="389"/>
        <end position="413"/>
    </location>
</feature>
<evidence type="ECO:0000256" key="6">
    <source>
        <dbReference type="ARBA" id="ARBA00023136"/>
    </source>
</evidence>
<comment type="subcellular location">
    <subcellularLocation>
        <location evidence="1">Cell membrane</location>
        <topology evidence="1">Multi-pass membrane protein</topology>
    </subcellularLocation>
</comment>
<protein>
    <submittedName>
        <fullName evidence="9">Sugar phosphate permease</fullName>
    </submittedName>
</protein>
<proteinExistence type="predicted"/>
<dbReference type="InterPro" id="IPR036259">
    <property type="entry name" value="MFS_trans_sf"/>
</dbReference>
<dbReference type="GO" id="GO:0005886">
    <property type="term" value="C:plasma membrane"/>
    <property type="evidence" value="ECO:0007669"/>
    <property type="project" value="UniProtKB-SubCell"/>
</dbReference>
<organism evidence="9 10">
    <name type="scientific">Sporomusa malonica</name>
    <dbReference type="NCBI Taxonomy" id="112901"/>
    <lineage>
        <taxon>Bacteria</taxon>
        <taxon>Bacillati</taxon>
        <taxon>Bacillota</taxon>
        <taxon>Negativicutes</taxon>
        <taxon>Selenomonadales</taxon>
        <taxon>Sporomusaceae</taxon>
        <taxon>Sporomusa</taxon>
    </lineage>
</organism>
<evidence type="ECO:0000256" key="5">
    <source>
        <dbReference type="ARBA" id="ARBA00022989"/>
    </source>
</evidence>
<feature type="transmembrane region" description="Helical" evidence="7">
    <location>
        <begin position="299"/>
        <end position="319"/>
    </location>
</feature>
<feature type="transmembrane region" description="Helical" evidence="7">
    <location>
        <begin position="179"/>
        <end position="197"/>
    </location>
</feature>
<keyword evidence="2" id="KW-0813">Transport</keyword>
<accession>A0A1W1YB55</accession>
<dbReference type="Proteomes" id="UP000192738">
    <property type="component" value="Unassembled WGS sequence"/>
</dbReference>
<dbReference type="InterPro" id="IPR000849">
    <property type="entry name" value="Sugar_P_transporter"/>
</dbReference>
<evidence type="ECO:0000256" key="7">
    <source>
        <dbReference type="SAM" id="Phobius"/>
    </source>
</evidence>
<dbReference type="RefSeq" id="WP_084573688.1">
    <property type="nucleotide sequence ID" value="NZ_CP155572.1"/>
</dbReference>
<dbReference type="STRING" id="112901.SAMN04488500_101160"/>
<feature type="transmembrane region" description="Helical" evidence="7">
    <location>
        <begin position="60"/>
        <end position="78"/>
    </location>
</feature>
<sequence>MSQTTVNTQSNVASGKVTKFRWVVLALIFVIYTIATADRANIGIAMPFIRKEFPMSNTEAGMMMSLFFAGYVLSMIPGGFLVRKLGVSKIFSIFMFFTSLFTGLIGMAGSIFQMKLFRLGVGLSEGPLAVGMPTTINNWFPAKEKGFATGIFIAASKFGPLVVPPLCGLIIQMWGWREIFFFFAIPGVLLGIAWYFIVADKPSQSRFCSPAEAEYIETDAVVIEGKKKEAKPYKLAWLDKIVRAKKIERLDTPKKIFTSWNMIGSSLGYFFMIAITTTMMSWIPTYLVTVKKLAIMKMAFAAAAPFAGTVIGNMVGGWLSDNVFGKRRKPLMLFTALTTSFMMYSLITSPADPWLLGGLLFVTGFFLSLGFSAFVVYPMGLVTKEQFSIATAITNTGGQLGGFCTPIAIGWLLDKYNWDIVFTALAAGCLICFLLVSTIEEPVDDPLV</sequence>
<dbReference type="Gene3D" id="1.20.1250.20">
    <property type="entry name" value="MFS general substrate transporter like domains"/>
    <property type="match status" value="2"/>
</dbReference>
<dbReference type="SUPFAM" id="SSF103473">
    <property type="entry name" value="MFS general substrate transporter"/>
    <property type="match status" value="1"/>
</dbReference>
<dbReference type="InterPro" id="IPR011701">
    <property type="entry name" value="MFS"/>
</dbReference>
<dbReference type="CDD" id="cd17319">
    <property type="entry name" value="MFS_ExuT_GudP_like"/>
    <property type="match status" value="1"/>
</dbReference>
<evidence type="ECO:0000256" key="2">
    <source>
        <dbReference type="ARBA" id="ARBA00022448"/>
    </source>
</evidence>
<keyword evidence="10" id="KW-1185">Reference proteome</keyword>
<feature type="transmembrane region" description="Helical" evidence="7">
    <location>
        <begin position="90"/>
        <end position="112"/>
    </location>
</feature>
<dbReference type="GO" id="GO:0022857">
    <property type="term" value="F:transmembrane transporter activity"/>
    <property type="evidence" value="ECO:0007669"/>
    <property type="project" value="InterPro"/>
</dbReference>
<keyword evidence="5 7" id="KW-1133">Transmembrane helix</keyword>
<keyword evidence="6 7" id="KW-0472">Membrane</keyword>
<feature type="transmembrane region" description="Helical" evidence="7">
    <location>
        <begin position="354"/>
        <end position="377"/>
    </location>
</feature>
<evidence type="ECO:0000313" key="10">
    <source>
        <dbReference type="Proteomes" id="UP000192738"/>
    </source>
</evidence>
<dbReference type="OrthoDB" id="105228at2"/>